<evidence type="ECO:0000313" key="4">
    <source>
        <dbReference type="Proteomes" id="UP000332933"/>
    </source>
</evidence>
<dbReference type="InterPro" id="IPR036397">
    <property type="entry name" value="RNaseH_sf"/>
</dbReference>
<feature type="domain" description="DDE-1" evidence="1">
    <location>
        <begin position="40"/>
        <end position="214"/>
    </location>
</feature>
<accession>A0A485LEM4</accession>
<dbReference type="InterPro" id="IPR004875">
    <property type="entry name" value="DDE_SF_endonuclease_dom"/>
</dbReference>
<name>A0A485LEM4_9STRA</name>
<dbReference type="GO" id="GO:0003677">
    <property type="term" value="F:DNA binding"/>
    <property type="evidence" value="ECO:0007669"/>
    <property type="project" value="TreeGrafter"/>
</dbReference>
<dbReference type="Proteomes" id="UP000332933">
    <property type="component" value="Unassembled WGS sequence"/>
</dbReference>
<gene>
    <name evidence="3" type="primary">Aste57867_20035</name>
    <name evidence="2" type="ORF">As57867_019969</name>
    <name evidence="3" type="ORF">ASTE57867_20035</name>
</gene>
<dbReference type="InterPro" id="IPR050863">
    <property type="entry name" value="CenT-Element_Derived"/>
</dbReference>
<reference evidence="3 4" key="1">
    <citation type="submission" date="2019-03" db="EMBL/GenBank/DDBJ databases">
        <authorList>
            <person name="Gaulin E."/>
            <person name="Dumas B."/>
        </authorList>
    </citation>
    <scope>NUCLEOTIDE SEQUENCE [LARGE SCALE GENOMIC DNA]</scope>
    <source>
        <strain evidence="3">CBS 568.67</strain>
    </source>
</reference>
<dbReference type="EMBL" id="VJMH01006735">
    <property type="protein sequence ID" value="KAF0688323.1"/>
    <property type="molecule type" value="Genomic_DNA"/>
</dbReference>
<dbReference type="AlphaFoldDB" id="A0A485LEM4"/>
<keyword evidence="4" id="KW-1185">Reference proteome</keyword>
<dbReference type="PANTHER" id="PTHR19303">
    <property type="entry name" value="TRANSPOSON"/>
    <property type="match status" value="1"/>
</dbReference>
<evidence type="ECO:0000313" key="2">
    <source>
        <dbReference type="EMBL" id="KAF0688323.1"/>
    </source>
</evidence>
<evidence type="ECO:0000259" key="1">
    <source>
        <dbReference type="Pfam" id="PF03184"/>
    </source>
</evidence>
<dbReference type="EMBL" id="CAADRA010006758">
    <property type="protein sequence ID" value="VFT96731.1"/>
    <property type="molecule type" value="Genomic_DNA"/>
</dbReference>
<dbReference type="Gene3D" id="3.30.420.10">
    <property type="entry name" value="Ribonuclease H-like superfamily/Ribonuclease H"/>
    <property type="match status" value="1"/>
</dbReference>
<proteinExistence type="predicted"/>
<evidence type="ECO:0000313" key="3">
    <source>
        <dbReference type="EMBL" id="VFT96731.1"/>
    </source>
</evidence>
<protein>
    <submittedName>
        <fullName evidence="3">Aste57867_20035 protein</fullName>
    </submittedName>
</protein>
<dbReference type="PANTHER" id="PTHR19303:SF73">
    <property type="entry name" value="PROTEIN PDC2"/>
    <property type="match status" value="1"/>
</dbReference>
<reference evidence="2" key="2">
    <citation type="submission" date="2019-06" db="EMBL/GenBank/DDBJ databases">
        <title>Genomics analysis of Aphanomyces spp. identifies a new class of oomycete effector associated with host adaptation.</title>
        <authorList>
            <person name="Gaulin E."/>
        </authorList>
    </citation>
    <scope>NUCLEOTIDE SEQUENCE</scope>
    <source>
        <strain evidence="2">CBS 578.67</strain>
    </source>
</reference>
<sequence length="237" mass="26609">MTAGYSRSNILNMDETSFFYSMTPHRSITRNRIPRLKKNKKRITVALTTNAAGTDMIEPLLIGTAIRPRCFGGQTPRDLGFDYCASKKGWMTSNIFNSYLKHVDDKMAQEERKVLMLVDNAPSHLVHADTHLRNVSVKMLPKNTTAHLQPQDAGIIASFKAKVKQRQLQNALGQINSVLAGRQDRLYDVPLDVAMGWAKDAWMSVSNATVRNCWDRTGIIDDDLTVFSARVANLEVN</sequence>
<dbReference type="OrthoDB" id="76498at2759"/>
<dbReference type="GO" id="GO:0005634">
    <property type="term" value="C:nucleus"/>
    <property type="evidence" value="ECO:0007669"/>
    <property type="project" value="TreeGrafter"/>
</dbReference>
<organism evidence="3 4">
    <name type="scientific">Aphanomyces stellatus</name>
    <dbReference type="NCBI Taxonomy" id="120398"/>
    <lineage>
        <taxon>Eukaryota</taxon>
        <taxon>Sar</taxon>
        <taxon>Stramenopiles</taxon>
        <taxon>Oomycota</taxon>
        <taxon>Saprolegniomycetes</taxon>
        <taxon>Saprolegniales</taxon>
        <taxon>Verrucalvaceae</taxon>
        <taxon>Aphanomyces</taxon>
    </lineage>
</organism>
<dbReference type="Pfam" id="PF03184">
    <property type="entry name" value="DDE_1"/>
    <property type="match status" value="1"/>
</dbReference>